<evidence type="ECO:0000256" key="1">
    <source>
        <dbReference type="SAM" id="MobiDB-lite"/>
    </source>
</evidence>
<feature type="compositionally biased region" description="Basic and acidic residues" evidence="1">
    <location>
        <begin position="588"/>
        <end position="603"/>
    </location>
</feature>
<dbReference type="Ensembl" id="ENSSPUT00000016142.1">
    <property type="protein sequence ID" value="ENSSPUP00000015134.1"/>
    <property type="gene ID" value="ENSSPUG00000011694.1"/>
</dbReference>
<feature type="region of interest" description="Disordered" evidence="1">
    <location>
        <begin position="63"/>
        <end position="348"/>
    </location>
</feature>
<feature type="compositionally biased region" description="Polar residues" evidence="1">
    <location>
        <begin position="531"/>
        <end position="547"/>
    </location>
</feature>
<feature type="compositionally biased region" description="Basic residues" evidence="1">
    <location>
        <begin position="308"/>
        <end position="319"/>
    </location>
</feature>
<reference evidence="2" key="2">
    <citation type="submission" date="2025-09" db="UniProtKB">
        <authorList>
            <consortium name="Ensembl"/>
        </authorList>
    </citation>
    <scope>IDENTIFICATION</scope>
</reference>
<evidence type="ECO:0000313" key="3">
    <source>
        <dbReference type="Proteomes" id="UP000694392"/>
    </source>
</evidence>
<feature type="compositionally biased region" description="Basic and acidic residues" evidence="1">
    <location>
        <begin position="183"/>
        <end position="194"/>
    </location>
</feature>
<feature type="region of interest" description="Disordered" evidence="1">
    <location>
        <begin position="422"/>
        <end position="663"/>
    </location>
</feature>
<feature type="compositionally biased region" description="Basic and acidic residues" evidence="1">
    <location>
        <begin position="884"/>
        <end position="902"/>
    </location>
</feature>
<feature type="compositionally biased region" description="Basic and acidic residues" evidence="1">
    <location>
        <begin position="20"/>
        <end position="32"/>
    </location>
</feature>
<feature type="region of interest" description="Disordered" evidence="1">
    <location>
        <begin position="744"/>
        <end position="773"/>
    </location>
</feature>
<feature type="compositionally biased region" description="Low complexity" evidence="1">
    <location>
        <begin position="288"/>
        <end position="302"/>
    </location>
</feature>
<dbReference type="OMA" id="RTMCHAD"/>
<feature type="region of interest" description="Disordered" evidence="1">
    <location>
        <begin position="17"/>
        <end position="50"/>
    </location>
</feature>
<dbReference type="AlphaFoldDB" id="A0A8D0L7U9"/>
<feature type="compositionally biased region" description="Basic and acidic residues" evidence="1">
    <location>
        <begin position="504"/>
        <end position="515"/>
    </location>
</feature>
<feature type="compositionally biased region" description="Basic residues" evidence="1">
    <location>
        <begin position="994"/>
        <end position="1013"/>
    </location>
</feature>
<feature type="compositionally biased region" description="Basic residues" evidence="1">
    <location>
        <begin position="554"/>
        <end position="566"/>
    </location>
</feature>
<name>A0A8D0L7U9_SPHPU</name>
<feature type="compositionally biased region" description="Basic and acidic residues" evidence="1">
    <location>
        <begin position="463"/>
        <end position="474"/>
    </location>
</feature>
<dbReference type="Proteomes" id="UP000694392">
    <property type="component" value="Unplaced"/>
</dbReference>
<proteinExistence type="predicted"/>
<feature type="compositionally biased region" description="Basic and acidic residues" evidence="1">
    <location>
        <begin position="567"/>
        <end position="582"/>
    </location>
</feature>
<dbReference type="GeneTree" id="ENSGT00950000185720"/>
<feature type="compositionally biased region" description="Basic and acidic residues" evidence="1">
    <location>
        <begin position="821"/>
        <end position="834"/>
    </location>
</feature>
<protein>
    <submittedName>
        <fullName evidence="2">Uncharacterized protein</fullName>
    </submittedName>
</protein>
<feature type="compositionally biased region" description="Basic residues" evidence="1">
    <location>
        <begin position="626"/>
        <end position="641"/>
    </location>
</feature>
<feature type="compositionally biased region" description="Polar residues" evidence="1">
    <location>
        <begin position="652"/>
        <end position="663"/>
    </location>
</feature>
<feature type="compositionally biased region" description="Low complexity" evidence="1">
    <location>
        <begin position="516"/>
        <end position="525"/>
    </location>
</feature>
<feature type="compositionally biased region" description="Low complexity" evidence="1">
    <location>
        <begin position="929"/>
        <end position="947"/>
    </location>
</feature>
<sequence length="1033" mass="114326">MESVTWENGNIRRTARKRVYRSDSESNSKESYDALNLKPGRHKKIPRRSATVAANKLRLMSDVEEELSSSGSGGIGSKNRKLPHRNASAAARKLLLDASEDDIGLKYDSEKEPNEKYNRKKPSEAVPAAARRKHISESESSDSESDTKTAQKSRHSNSYKQGHKTARGSYPKMKKPMAECSEEDSKSVKSEGECSQKASSQSVSAHKDNVTSNSESEAGSEKSKCSGKVKKWTCQKAAMPFRKAKVLSESEDTESETEYRGDESSALSETRKPRTSGSSKVGLHAGFSCSNLESEVDSSSSNHFVAAKTKKRKRKRKAIGKGCASQDSGHSRRTTRKRTHGTDSVKSEEVYKITNTEVHGCRRIPRRSATLAANKLRLMSDVEEELSSLGSGSIGSKNRKLPHRNASAAARKLLLDASEDDIGLQSESEIEPNEKHNRKKLAEAVPATARRRHISESKNASSDSEKETKVEQKNRHSHCHKRAHKTTHSASPKMKKPTADVSEEDSKSNKLEGESSQKASSQSTSAHKDNVASNSESEAGPESNQYNGKIEKINHKRAATVVRKARALKDITESEMEDRGNERSSVLESRELSETPRSLKGESDAGFNAPSNLESETDSVNSNHSKTTKTKKRKRKGKRSVIRKESAPEEIGQSTKQLRSRTRVNNYTNYVQLTNETRTAKALAGRKSPRKSAAVAANKIKIISDAKEELSSSESICSGNKNRKLPHRNASAVARRMLLTGSGEDAGLQSESEELNEQYTSKKKHFQAGSSAARRKYICESKRKMEVTHTSKNSNGHKQPCRTVCSASPRRKKPTVDSSEEDSKSHKSPDESNRKVSHISASAHNHNALCSTELEEESESGKCSGKIIKVDHQKAATPSKKTKALKDVKDRTGSETEVRENGRCTLLKSKKPGTSGSSKPEPEASFNCSSNLESETDSNNSNTSSATNKKRKRKAIQKGQISNTNLCKPPRRLQRRKRLKVNEDNDFEELNYAKYKRANRRSKIRTRNRGKRTVRYDDDGDDDDRGADIEHGT</sequence>
<feature type="compositionally biased region" description="Basic and acidic residues" evidence="1">
    <location>
        <begin position="103"/>
        <end position="123"/>
    </location>
</feature>
<feature type="compositionally biased region" description="Basic residues" evidence="1">
    <location>
        <begin position="475"/>
        <end position="487"/>
    </location>
</feature>
<feature type="compositionally biased region" description="Basic residues" evidence="1">
    <location>
        <begin position="969"/>
        <end position="979"/>
    </location>
</feature>
<feature type="region of interest" description="Disordered" evidence="1">
    <location>
        <begin position="872"/>
        <end position="1033"/>
    </location>
</feature>
<evidence type="ECO:0000313" key="2">
    <source>
        <dbReference type="Ensembl" id="ENSSPUP00000015134.1"/>
    </source>
</evidence>
<keyword evidence="3" id="KW-1185">Reference proteome</keyword>
<reference evidence="2" key="1">
    <citation type="submission" date="2025-08" db="UniProtKB">
        <authorList>
            <consortium name="Ensembl"/>
        </authorList>
    </citation>
    <scope>IDENTIFICATION</scope>
</reference>
<feature type="region of interest" description="Disordered" evidence="1">
    <location>
        <begin position="788"/>
        <end position="841"/>
    </location>
</feature>
<feature type="compositionally biased region" description="Polar residues" evidence="1">
    <location>
        <begin position="196"/>
        <end position="217"/>
    </location>
</feature>
<organism evidence="2 3">
    <name type="scientific">Sphenodon punctatus</name>
    <name type="common">Tuatara</name>
    <name type="synonym">Hatteria punctata</name>
    <dbReference type="NCBI Taxonomy" id="8508"/>
    <lineage>
        <taxon>Eukaryota</taxon>
        <taxon>Metazoa</taxon>
        <taxon>Chordata</taxon>
        <taxon>Craniata</taxon>
        <taxon>Vertebrata</taxon>
        <taxon>Euteleostomi</taxon>
        <taxon>Lepidosauria</taxon>
        <taxon>Sphenodontia</taxon>
        <taxon>Sphenodontidae</taxon>
        <taxon>Sphenodon</taxon>
    </lineage>
</organism>
<feature type="compositionally biased region" description="Basic residues" evidence="1">
    <location>
        <begin position="151"/>
        <end position="166"/>
    </location>
</feature>
<accession>A0A8D0L7U9</accession>
<feature type="compositionally biased region" description="Polar residues" evidence="1">
    <location>
        <begin position="609"/>
        <end position="625"/>
    </location>
</feature>